<evidence type="ECO:0000313" key="2">
    <source>
        <dbReference type="Proteomes" id="UP000297535"/>
    </source>
</evidence>
<evidence type="ECO:0000313" key="1">
    <source>
        <dbReference type="EMBL" id="TGD95298.1"/>
    </source>
</evidence>
<organism evidence="1 2">
    <name type="scientific">Methylobacterium nonmethylotrophicum</name>
    <dbReference type="NCBI Taxonomy" id="1141884"/>
    <lineage>
        <taxon>Bacteria</taxon>
        <taxon>Pseudomonadati</taxon>
        <taxon>Pseudomonadota</taxon>
        <taxon>Alphaproteobacteria</taxon>
        <taxon>Hyphomicrobiales</taxon>
        <taxon>Methylobacteriaceae</taxon>
        <taxon>Methylobacterium</taxon>
    </lineage>
</organism>
<protein>
    <submittedName>
        <fullName evidence="1">Uncharacterized protein</fullName>
    </submittedName>
</protein>
<accession>A0A4Z0NG54</accession>
<name>A0A4Z0NG54_9HYPH</name>
<comment type="caution">
    <text evidence="1">The sequence shown here is derived from an EMBL/GenBank/DDBJ whole genome shotgun (WGS) entry which is preliminary data.</text>
</comment>
<dbReference type="AlphaFoldDB" id="A0A4Z0NG54"/>
<reference evidence="1 2" key="1">
    <citation type="submission" date="2019-04" db="EMBL/GenBank/DDBJ databases">
        <authorList>
            <person name="Feng G."/>
            <person name="Zhu H."/>
        </authorList>
    </citation>
    <scope>NUCLEOTIDE SEQUENCE [LARGE SCALE GENOMIC DNA]</scope>
    <source>
        <strain evidence="1 2">6HR-1</strain>
    </source>
</reference>
<keyword evidence="2" id="KW-1185">Reference proteome</keyword>
<dbReference type="Proteomes" id="UP000297535">
    <property type="component" value="Unassembled WGS sequence"/>
</dbReference>
<proteinExistence type="predicted"/>
<dbReference type="OrthoDB" id="8021198at2"/>
<sequence length="84" mass="8801">MCRPLDGALTISPLSMAGDEFACNFKSVSRSGDVVTWRGSCSPSGRSDAAVVVAALRGEVLSVRINGNDVGTYRRCHRGSPSQG</sequence>
<dbReference type="EMBL" id="SRLB01000031">
    <property type="protein sequence ID" value="TGD95298.1"/>
    <property type="molecule type" value="Genomic_DNA"/>
</dbReference>
<gene>
    <name evidence="1" type="ORF">EU555_28810</name>
</gene>